<organism evidence="1 2">
    <name type="scientific">Novipirellula aureliae</name>
    <dbReference type="NCBI Taxonomy" id="2527966"/>
    <lineage>
        <taxon>Bacteria</taxon>
        <taxon>Pseudomonadati</taxon>
        <taxon>Planctomycetota</taxon>
        <taxon>Planctomycetia</taxon>
        <taxon>Pirellulales</taxon>
        <taxon>Pirellulaceae</taxon>
        <taxon>Novipirellula</taxon>
    </lineage>
</organism>
<gene>
    <name evidence="1" type="ORF">Q31b_19000</name>
</gene>
<comment type="caution">
    <text evidence="1">The sequence shown here is derived from an EMBL/GenBank/DDBJ whole genome shotgun (WGS) entry which is preliminary data.</text>
</comment>
<name>A0A5C6E6Z9_9BACT</name>
<evidence type="ECO:0000313" key="2">
    <source>
        <dbReference type="Proteomes" id="UP000315471"/>
    </source>
</evidence>
<proteinExistence type="predicted"/>
<dbReference type="EMBL" id="SJPY01000002">
    <property type="protein sequence ID" value="TWU44364.1"/>
    <property type="molecule type" value="Genomic_DNA"/>
</dbReference>
<reference evidence="1 2" key="1">
    <citation type="submission" date="2019-02" db="EMBL/GenBank/DDBJ databases">
        <title>Deep-cultivation of Planctomycetes and their phenomic and genomic characterization uncovers novel biology.</title>
        <authorList>
            <person name="Wiegand S."/>
            <person name="Jogler M."/>
            <person name="Boedeker C."/>
            <person name="Pinto D."/>
            <person name="Vollmers J."/>
            <person name="Rivas-Marin E."/>
            <person name="Kohn T."/>
            <person name="Peeters S.H."/>
            <person name="Heuer A."/>
            <person name="Rast P."/>
            <person name="Oberbeckmann S."/>
            <person name="Bunk B."/>
            <person name="Jeske O."/>
            <person name="Meyerdierks A."/>
            <person name="Storesund J.E."/>
            <person name="Kallscheuer N."/>
            <person name="Luecker S."/>
            <person name="Lage O.M."/>
            <person name="Pohl T."/>
            <person name="Merkel B.J."/>
            <person name="Hornburger P."/>
            <person name="Mueller R.-W."/>
            <person name="Bruemmer F."/>
            <person name="Labrenz M."/>
            <person name="Spormann A.M."/>
            <person name="Op Den Camp H."/>
            <person name="Overmann J."/>
            <person name="Amann R."/>
            <person name="Jetten M.S.M."/>
            <person name="Mascher T."/>
            <person name="Medema M.H."/>
            <person name="Devos D.P."/>
            <person name="Kaster A.-K."/>
            <person name="Ovreas L."/>
            <person name="Rohde M."/>
            <person name="Galperin M.Y."/>
            <person name="Jogler C."/>
        </authorList>
    </citation>
    <scope>NUCLEOTIDE SEQUENCE [LARGE SCALE GENOMIC DNA]</scope>
    <source>
        <strain evidence="1 2">Q31b</strain>
    </source>
</reference>
<sequence>MSGLLAKRKSLFVMGVKRVRETHEDEHLIASEVKGDERNQRDGGAKIWSWYARSIGLMIVGA</sequence>
<accession>A0A5C6E6Z9</accession>
<dbReference type="Proteomes" id="UP000315471">
    <property type="component" value="Unassembled WGS sequence"/>
</dbReference>
<protein>
    <submittedName>
        <fullName evidence="1">Uncharacterized protein</fullName>
    </submittedName>
</protein>
<dbReference type="AlphaFoldDB" id="A0A5C6E6Z9"/>
<dbReference type="RefSeq" id="WP_146599328.1">
    <property type="nucleotide sequence ID" value="NZ_SJPY01000002.1"/>
</dbReference>
<keyword evidence="2" id="KW-1185">Reference proteome</keyword>
<evidence type="ECO:0000313" key="1">
    <source>
        <dbReference type="EMBL" id="TWU44364.1"/>
    </source>
</evidence>